<protein>
    <submittedName>
        <fullName evidence="7">DUF1924 domain-containing protein</fullName>
    </submittedName>
</protein>
<dbReference type="EMBL" id="JBHRSJ010000023">
    <property type="protein sequence ID" value="MFC2973085.1"/>
    <property type="molecule type" value="Genomic_DNA"/>
</dbReference>
<evidence type="ECO:0000256" key="4">
    <source>
        <dbReference type="PROSITE-ProRule" id="PRU00433"/>
    </source>
</evidence>
<dbReference type="Pfam" id="PF09086">
    <property type="entry name" value="DUF1924"/>
    <property type="match status" value="1"/>
</dbReference>
<comment type="caution">
    <text evidence="7">The sequence shown here is derived from an EMBL/GenBank/DDBJ whole genome shotgun (WGS) entry which is preliminary data.</text>
</comment>
<sequence>MKSALLAMFVTLTLPLAHAEGPGDQLLAGYAEQARQGDPGFAGFSAERGKTLYFREEQRDGKTMSCTSCHTADPRQPGKTLAMRKIDPLAPAANPRRFTDPKKVEKWFRRNCDDVFARECTAQEKGDFVTWINTLK</sequence>
<dbReference type="InterPro" id="IPR009056">
    <property type="entry name" value="Cyt_c-like_dom"/>
</dbReference>
<organism evidence="7 8">
    <name type="scientific">Azotobacter bryophylli</name>
    <dbReference type="NCBI Taxonomy" id="1986537"/>
    <lineage>
        <taxon>Bacteria</taxon>
        <taxon>Pseudomonadati</taxon>
        <taxon>Pseudomonadota</taxon>
        <taxon>Gammaproteobacteria</taxon>
        <taxon>Pseudomonadales</taxon>
        <taxon>Pseudomonadaceae</taxon>
        <taxon>Azotobacter</taxon>
    </lineage>
</organism>
<evidence type="ECO:0000256" key="3">
    <source>
        <dbReference type="ARBA" id="ARBA00023004"/>
    </source>
</evidence>
<evidence type="ECO:0000256" key="2">
    <source>
        <dbReference type="ARBA" id="ARBA00022723"/>
    </source>
</evidence>
<proteinExistence type="predicted"/>
<dbReference type="Gene3D" id="1.10.760.10">
    <property type="entry name" value="Cytochrome c-like domain"/>
    <property type="match status" value="1"/>
</dbReference>
<keyword evidence="2 4" id="KW-0479">Metal-binding</keyword>
<keyword evidence="1 4" id="KW-0349">Heme</keyword>
<evidence type="ECO:0000256" key="1">
    <source>
        <dbReference type="ARBA" id="ARBA00022617"/>
    </source>
</evidence>
<feature type="chain" id="PRO_5045926605" evidence="5">
    <location>
        <begin position="20"/>
        <end position="136"/>
    </location>
</feature>
<keyword evidence="8" id="KW-1185">Reference proteome</keyword>
<dbReference type="PROSITE" id="PS51007">
    <property type="entry name" value="CYTC"/>
    <property type="match status" value="1"/>
</dbReference>
<dbReference type="SUPFAM" id="SSF46626">
    <property type="entry name" value="Cytochrome c"/>
    <property type="match status" value="1"/>
</dbReference>
<gene>
    <name evidence="7" type="ORF">ACFOJE_12775</name>
</gene>
<evidence type="ECO:0000313" key="8">
    <source>
        <dbReference type="Proteomes" id="UP001595457"/>
    </source>
</evidence>
<feature type="signal peptide" evidence="5">
    <location>
        <begin position="1"/>
        <end position="19"/>
    </location>
</feature>
<evidence type="ECO:0000259" key="6">
    <source>
        <dbReference type="PROSITE" id="PS51007"/>
    </source>
</evidence>
<evidence type="ECO:0000313" key="7">
    <source>
        <dbReference type="EMBL" id="MFC2973085.1"/>
    </source>
</evidence>
<reference evidence="8" key="1">
    <citation type="journal article" date="2019" name="Int. J. Syst. Evol. Microbiol.">
        <title>The Global Catalogue of Microorganisms (GCM) 10K type strain sequencing project: providing services to taxonomists for standard genome sequencing and annotation.</title>
        <authorList>
            <consortium name="The Broad Institute Genomics Platform"/>
            <consortium name="The Broad Institute Genome Sequencing Center for Infectious Disease"/>
            <person name="Wu L."/>
            <person name="Ma J."/>
        </authorList>
    </citation>
    <scope>NUCLEOTIDE SEQUENCE [LARGE SCALE GENOMIC DNA]</scope>
    <source>
        <strain evidence="8">KCTC 62195</strain>
    </source>
</reference>
<feature type="domain" description="Cytochrome c" evidence="6">
    <location>
        <begin position="44"/>
        <end position="136"/>
    </location>
</feature>
<dbReference type="InterPro" id="IPR036909">
    <property type="entry name" value="Cyt_c-like_dom_sf"/>
</dbReference>
<dbReference type="Proteomes" id="UP001595457">
    <property type="component" value="Unassembled WGS sequence"/>
</dbReference>
<keyword evidence="3 4" id="KW-0408">Iron</keyword>
<dbReference type="RefSeq" id="WP_377814749.1">
    <property type="nucleotide sequence ID" value="NZ_JBHRSJ010000023.1"/>
</dbReference>
<name>A0ABV7AUT9_9GAMM</name>
<dbReference type="InterPro" id="IPR015170">
    <property type="entry name" value="DUF1924_SHP"/>
</dbReference>
<accession>A0ABV7AUT9</accession>
<evidence type="ECO:0000256" key="5">
    <source>
        <dbReference type="SAM" id="SignalP"/>
    </source>
</evidence>
<keyword evidence="5" id="KW-0732">Signal</keyword>